<reference evidence="2 3" key="2">
    <citation type="journal article" date="2011" name="J. Antibiot.">
        <title>Furaquinocins I and J: novel polyketide isoprenoid hybrid compounds from Streptomyces reveromyceticus SN-593.</title>
        <authorList>
            <person name="Panthee S."/>
            <person name="Takahashi S."/>
            <person name="Takagi H."/>
            <person name="Nogawa T."/>
            <person name="Oowada E."/>
            <person name="Uramoto M."/>
            <person name="Osada H."/>
        </authorList>
    </citation>
    <scope>NUCLEOTIDE SEQUENCE [LARGE SCALE GENOMIC DNA]</scope>
    <source>
        <strain evidence="2 3">SN-593</strain>
    </source>
</reference>
<evidence type="ECO:0000313" key="3">
    <source>
        <dbReference type="Proteomes" id="UP000595703"/>
    </source>
</evidence>
<evidence type="ECO:0000313" key="2">
    <source>
        <dbReference type="EMBL" id="BBA99849.1"/>
    </source>
</evidence>
<gene>
    <name evidence="2" type="ORF">RVR_6650</name>
</gene>
<feature type="compositionally biased region" description="Low complexity" evidence="1">
    <location>
        <begin position="43"/>
        <end position="57"/>
    </location>
</feature>
<feature type="region of interest" description="Disordered" evidence="1">
    <location>
        <begin position="1"/>
        <end position="88"/>
    </location>
</feature>
<dbReference type="EMBL" id="AP018365">
    <property type="protein sequence ID" value="BBA99849.1"/>
    <property type="molecule type" value="Genomic_DNA"/>
</dbReference>
<protein>
    <submittedName>
        <fullName evidence="2">Uncharacterized protein</fullName>
    </submittedName>
</protein>
<keyword evidence="3" id="KW-1185">Reference proteome</keyword>
<dbReference type="KEGG" id="arev:RVR_6650"/>
<sequence>MRPDRVPPHRVVLAGRSDGAPDGDVQPSGGRGERCRRVRAGPRRTATTSTGSGRSRALWAPTAALGERFQEQPARLPASSSSRQSAGR</sequence>
<reference evidence="2 3" key="1">
    <citation type="journal article" date="2010" name="J. Bacteriol.">
        <title>Biochemical characterization of a novel indole prenyltransferase from Streptomyces sp. SN-593.</title>
        <authorList>
            <person name="Takahashi S."/>
            <person name="Takagi H."/>
            <person name="Toyoda A."/>
            <person name="Uramoto M."/>
            <person name="Nogawa T."/>
            <person name="Ueki M."/>
            <person name="Sakaki Y."/>
            <person name="Osada H."/>
        </authorList>
    </citation>
    <scope>NUCLEOTIDE SEQUENCE [LARGE SCALE GENOMIC DNA]</scope>
    <source>
        <strain evidence="2 3">SN-593</strain>
    </source>
</reference>
<dbReference type="Proteomes" id="UP000595703">
    <property type="component" value="Chromosome"/>
</dbReference>
<reference evidence="2 3" key="4">
    <citation type="journal article" date="2020" name="Sci. Rep.">
        <title>beta-carboline chemical signals induce reveromycin production through a LuxR family regulator in Streptomyces sp. SN-593.</title>
        <authorList>
            <person name="Panthee S."/>
            <person name="Kito N."/>
            <person name="Hayashi T."/>
            <person name="Shimizu T."/>
            <person name="Ishikawa J."/>
            <person name="Hamamoto H."/>
            <person name="Osada H."/>
            <person name="Takahashi S."/>
        </authorList>
    </citation>
    <scope>NUCLEOTIDE SEQUENCE [LARGE SCALE GENOMIC DNA]</scope>
    <source>
        <strain evidence="2 3">SN-593</strain>
    </source>
</reference>
<evidence type="ECO:0000256" key="1">
    <source>
        <dbReference type="SAM" id="MobiDB-lite"/>
    </source>
</evidence>
<name>A0A7U3VQL3_9ACTN</name>
<dbReference type="AlphaFoldDB" id="A0A7U3VQL3"/>
<organism evidence="2 3">
    <name type="scientific">Actinacidiphila reveromycinica</name>
    <dbReference type="NCBI Taxonomy" id="659352"/>
    <lineage>
        <taxon>Bacteria</taxon>
        <taxon>Bacillati</taxon>
        <taxon>Actinomycetota</taxon>
        <taxon>Actinomycetes</taxon>
        <taxon>Kitasatosporales</taxon>
        <taxon>Streptomycetaceae</taxon>
        <taxon>Actinacidiphila</taxon>
    </lineage>
</organism>
<proteinExistence type="predicted"/>
<feature type="compositionally biased region" description="Polar residues" evidence="1">
    <location>
        <begin position="78"/>
        <end position="88"/>
    </location>
</feature>
<accession>A0A7U3VQL3</accession>
<reference evidence="2 3" key="3">
    <citation type="journal article" date="2011" name="Nat. Chem. Biol.">
        <title>Reveromycin A biosynthesis uses RevG and RevJ for stereospecific spiroacetal formation.</title>
        <authorList>
            <person name="Takahashi S."/>
            <person name="Toyoda A."/>
            <person name="Sekiyama Y."/>
            <person name="Takagi H."/>
            <person name="Nogawa T."/>
            <person name="Uramoto M."/>
            <person name="Suzuki R."/>
            <person name="Koshino H."/>
            <person name="Kumano T."/>
            <person name="Panthee S."/>
            <person name="Dairi T."/>
            <person name="Ishikawa J."/>
            <person name="Ikeda H."/>
            <person name="Sakaki Y."/>
            <person name="Osada H."/>
        </authorList>
    </citation>
    <scope>NUCLEOTIDE SEQUENCE [LARGE SCALE GENOMIC DNA]</scope>
    <source>
        <strain evidence="2 3">SN-593</strain>
    </source>
</reference>